<evidence type="ECO:0000313" key="2">
    <source>
        <dbReference type="Proteomes" id="UP000004933"/>
    </source>
</evidence>
<organism evidence="1 2">
    <name type="scientific">Enterococcus faecalis TX0630</name>
    <dbReference type="NCBI Taxonomy" id="749508"/>
    <lineage>
        <taxon>Bacteria</taxon>
        <taxon>Bacillati</taxon>
        <taxon>Bacillota</taxon>
        <taxon>Bacilli</taxon>
        <taxon>Lactobacillales</taxon>
        <taxon>Enterococcaceae</taxon>
        <taxon>Enterococcus</taxon>
    </lineage>
</organism>
<name>A0ABC9P3W5_ENTFL</name>
<accession>A0ABC9P3W5</accession>
<dbReference type="EMBL" id="AEBE01000099">
    <property type="protein sequence ID" value="EFU89626.1"/>
    <property type="molecule type" value="Genomic_DNA"/>
</dbReference>
<dbReference type="Proteomes" id="UP000004933">
    <property type="component" value="Unassembled WGS sequence"/>
</dbReference>
<reference evidence="1 2" key="1">
    <citation type="submission" date="2010-09" db="EMBL/GenBank/DDBJ databases">
        <authorList>
            <person name="Weinstock G."/>
            <person name="Sodergren E."/>
            <person name="Clifton S."/>
            <person name="Fulton L."/>
            <person name="Fulton B."/>
            <person name="Courtney L."/>
            <person name="Fronick C."/>
            <person name="Harrison M."/>
            <person name="Strong C."/>
            <person name="Farmer C."/>
            <person name="Delahaunty K."/>
            <person name="Markovic C."/>
            <person name="Hall O."/>
            <person name="Minx P."/>
            <person name="Tomlinson C."/>
            <person name="Mitreva M."/>
            <person name="Hou S."/>
            <person name="Chen J."/>
            <person name="Wollam A."/>
            <person name="Pepin K.H."/>
            <person name="Johnson M."/>
            <person name="Bhonagiri V."/>
            <person name="Zhang X."/>
            <person name="Suruliraj S."/>
            <person name="Warren W."/>
            <person name="Chinwalla A."/>
            <person name="Mardis E.R."/>
            <person name="Wilson R.K."/>
        </authorList>
    </citation>
    <scope>NUCLEOTIDE SEQUENCE [LARGE SCALE GENOMIC DNA]</scope>
    <source>
        <strain evidence="1 2">TX0630</strain>
    </source>
</reference>
<proteinExistence type="predicted"/>
<protein>
    <submittedName>
        <fullName evidence="1">Transcriptional regulator, UvrC family</fullName>
    </submittedName>
</protein>
<dbReference type="AlphaFoldDB" id="A0ABC9P3W5"/>
<sequence>MICKHYFPLFDKIKKRLEESELRKEYDRWQIPIEMWNKGNTVYYIDCDCGKLSKRSLRETKEFECSSCGRKYIRMFGGNYVEQERCYENDY</sequence>
<evidence type="ECO:0000313" key="1">
    <source>
        <dbReference type="EMBL" id="EFU89626.1"/>
    </source>
</evidence>
<gene>
    <name evidence="1" type="ORF">HMPREF9511_02399</name>
</gene>
<comment type="caution">
    <text evidence="1">The sequence shown here is derived from an EMBL/GenBank/DDBJ whole genome shotgun (WGS) entry which is preliminary data.</text>
</comment>